<dbReference type="InterPro" id="IPR016156">
    <property type="entry name" value="FAD/NAD-linked_Rdtase_dimer_sf"/>
</dbReference>
<name>A0A926HYK6_9FIRM</name>
<dbReference type="InterPro" id="IPR036188">
    <property type="entry name" value="FAD/NAD-bd_sf"/>
</dbReference>
<reference evidence="6" key="1">
    <citation type="submission" date="2020-08" db="EMBL/GenBank/DDBJ databases">
        <title>Genome public.</title>
        <authorList>
            <person name="Liu C."/>
            <person name="Sun Q."/>
        </authorList>
    </citation>
    <scope>NUCLEOTIDE SEQUENCE</scope>
    <source>
        <strain evidence="6">H8</strain>
    </source>
</reference>
<dbReference type="PANTHER" id="PTHR43429:SF3">
    <property type="entry name" value="NITRITE REDUCTASE [NAD(P)H]"/>
    <property type="match status" value="1"/>
</dbReference>
<dbReference type="Proteomes" id="UP000611762">
    <property type="component" value="Unassembled WGS sequence"/>
</dbReference>
<accession>A0A926HYK6</accession>
<feature type="domain" description="NADH-rubredoxin oxidoreductase C-terminal" evidence="5">
    <location>
        <begin position="331"/>
        <end position="377"/>
    </location>
</feature>
<dbReference type="PRINTS" id="PR00411">
    <property type="entry name" value="PNDRDTASEI"/>
</dbReference>
<keyword evidence="2" id="KW-0285">Flavoprotein</keyword>
<keyword evidence="7" id="KW-1185">Reference proteome</keyword>
<dbReference type="InterPro" id="IPR041575">
    <property type="entry name" value="Rubredoxin_C"/>
</dbReference>
<dbReference type="AlphaFoldDB" id="A0A926HYK6"/>
<dbReference type="EMBL" id="JACRSU010000003">
    <property type="protein sequence ID" value="MBC8541204.1"/>
    <property type="molecule type" value="Genomic_DNA"/>
</dbReference>
<evidence type="ECO:0000256" key="3">
    <source>
        <dbReference type="ARBA" id="ARBA00022827"/>
    </source>
</evidence>
<dbReference type="Pfam" id="PF07992">
    <property type="entry name" value="Pyr_redox_2"/>
    <property type="match status" value="1"/>
</dbReference>
<evidence type="ECO:0000259" key="4">
    <source>
        <dbReference type="Pfam" id="PF07992"/>
    </source>
</evidence>
<evidence type="ECO:0000256" key="1">
    <source>
        <dbReference type="ARBA" id="ARBA00001974"/>
    </source>
</evidence>
<dbReference type="GO" id="GO:0016491">
    <property type="term" value="F:oxidoreductase activity"/>
    <property type="evidence" value="ECO:0007669"/>
    <property type="project" value="InterPro"/>
</dbReference>
<protein>
    <submittedName>
        <fullName evidence="6">NAD(P)/FAD-dependent oxidoreductase</fullName>
    </submittedName>
</protein>
<dbReference type="RefSeq" id="WP_249313185.1">
    <property type="nucleotide sequence ID" value="NZ_JACRSU010000003.1"/>
</dbReference>
<dbReference type="PANTHER" id="PTHR43429">
    <property type="entry name" value="PYRIDINE NUCLEOTIDE-DISULFIDE OXIDOREDUCTASE DOMAIN-CONTAINING"/>
    <property type="match status" value="1"/>
</dbReference>
<dbReference type="Gene3D" id="3.30.390.30">
    <property type="match status" value="1"/>
</dbReference>
<gene>
    <name evidence="6" type="ORF">H8698_09480</name>
</gene>
<dbReference type="Gene3D" id="3.50.50.60">
    <property type="entry name" value="FAD/NAD(P)-binding domain"/>
    <property type="match status" value="2"/>
</dbReference>
<comment type="caution">
    <text evidence="6">The sequence shown here is derived from an EMBL/GenBank/DDBJ whole genome shotgun (WGS) entry which is preliminary data.</text>
</comment>
<dbReference type="InterPro" id="IPR050260">
    <property type="entry name" value="FAD-bd_OxRdtase"/>
</dbReference>
<evidence type="ECO:0000259" key="5">
    <source>
        <dbReference type="Pfam" id="PF18267"/>
    </source>
</evidence>
<sequence length="410" mass="44365">MRYVIIGNSAAAIGAVEGIRTVDKEGDITIVSNESHHTYSRPLISYLLCGQTTKEKMKYRPDSFYEDNGCTVFFGTECEKIDEKEQTVTLSDSRKLSYDRLLIATGSSPAVPPIDGLSTVQNKFTFMSLSDAEALEQALKPKSRVLILGAGLIGLKCAEGIAGLAGKITVVDLADRILPNVLDEDAAAIVQRQMEHHGINFVLADGASRFEEKKAFLKSGREIEFDVLVVAVGVRPNTSLICNLGADAKRGIVTNNRQQTEFTNIFAAGDCTVSRDLTTGQNKILALLPNAYMQGHCAGVNMALGQAVYDNAIPINAAGFFGLHLVTAGSYDGIAYVEKSENAYKKLVVKDGLLKGFIIIGDVTRSGIYTSLIRNQTPLDTIDFDLIRRSPGLMAFSRQKRDVILGGAKS</sequence>
<evidence type="ECO:0000256" key="2">
    <source>
        <dbReference type="ARBA" id="ARBA00022630"/>
    </source>
</evidence>
<comment type="cofactor">
    <cofactor evidence="1">
        <name>FAD</name>
        <dbReference type="ChEBI" id="CHEBI:57692"/>
    </cofactor>
</comment>
<evidence type="ECO:0000313" key="7">
    <source>
        <dbReference type="Proteomes" id="UP000611762"/>
    </source>
</evidence>
<dbReference type="SUPFAM" id="SSF51905">
    <property type="entry name" value="FAD/NAD(P)-binding domain"/>
    <property type="match status" value="2"/>
</dbReference>
<dbReference type="Pfam" id="PF18267">
    <property type="entry name" value="Rubredoxin_C"/>
    <property type="match status" value="1"/>
</dbReference>
<proteinExistence type="predicted"/>
<keyword evidence="3" id="KW-0274">FAD</keyword>
<organism evidence="6 7">
    <name type="scientific">Congzhengia minquanensis</name>
    <dbReference type="NCBI Taxonomy" id="2763657"/>
    <lineage>
        <taxon>Bacteria</taxon>
        <taxon>Bacillati</taxon>
        <taxon>Bacillota</taxon>
        <taxon>Clostridia</taxon>
        <taxon>Eubacteriales</taxon>
        <taxon>Oscillospiraceae</taxon>
        <taxon>Congzhengia</taxon>
    </lineage>
</organism>
<dbReference type="InterPro" id="IPR023753">
    <property type="entry name" value="FAD/NAD-binding_dom"/>
</dbReference>
<feature type="domain" description="FAD/NAD(P)-binding" evidence="4">
    <location>
        <begin position="2"/>
        <end position="295"/>
    </location>
</feature>
<evidence type="ECO:0000313" key="6">
    <source>
        <dbReference type="EMBL" id="MBC8541204.1"/>
    </source>
</evidence>
<dbReference type="PRINTS" id="PR00368">
    <property type="entry name" value="FADPNR"/>
</dbReference>